<dbReference type="PANTHER" id="PTHR34477:SF1">
    <property type="entry name" value="UPF0213 PROTEIN YHBQ"/>
    <property type="match status" value="1"/>
</dbReference>
<dbReference type="InterPro" id="IPR050190">
    <property type="entry name" value="UPF0213_domain"/>
</dbReference>
<reference evidence="3" key="1">
    <citation type="submission" date="2022-09" db="EMBL/GenBank/DDBJ databases">
        <title>Culturomic study of gut microbiota in children with autism spectrum disorder.</title>
        <authorList>
            <person name="Efimov B.A."/>
            <person name="Chaplin A.V."/>
            <person name="Sokolova S.R."/>
            <person name="Pikina A.P."/>
            <person name="Korzhanova M."/>
            <person name="Belova V."/>
            <person name="Korostin D."/>
        </authorList>
    </citation>
    <scope>NUCLEOTIDE SEQUENCE</scope>
    <source>
        <strain evidence="3">ASD5510</strain>
    </source>
</reference>
<protein>
    <submittedName>
        <fullName evidence="3">GIY-YIG nuclease family protein</fullName>
    </submittedName>
</protein>
<gene>
    <name evidence="3" type="ORF">OBO34_14690</name>
</gene>
<dbReference type="Pfam" id="PF01541">
    <property type="entry name" value="GIY-YIG"/>
    <property type="match status" value="1"/>
</dbReference>
<sequence length="86" mass="9720">MKKQDCVYMLECADGSLYTGWTNDIESRLAAHNRGTGAKYTRGRGPVKLVYIEYLPDRSTALRREAAIKKLSRDKKHLLIASHPGK</sequence>
<dbReference type="InterPro" id="IPR035901">
    <property type="entry name" value="GIY-YIG_endonuc_sf"/>
</dbReference>
<accession>A0A9J6QVU6</accession>
<feature type="domain" description="GIY-YIG" evidence="2">
    <location>
        <begin position="3"/>
        <end position="78"/>
    </location>
</feature>
<organism evidence="3 4">
    <name type="scientific">Hominibacterium faecale</name>
    <dbReference type="NCBI Taxonomy" id="2839743"/>
    <lineage>
        <taxon>Bacteria</taxon>
        <taxon>Bacillati</taxon>
        <taxon>Bacillota</taxon>
        <taxon>Clostridia</taxon>
        <taxon>Peptostreptococcales</taxon>
        <taxon>Anaerovoracaceae</taxon>
        <taxon>Hominibacterium</taxon>
    </lineage>
</organism>
<evidence type="ECO:0000313" key="3">
    <source>
        <dbReference type="EMBL" id="MCU7379591.1"/>
    </source>
</evidence>
<dbReference type="EMBL" id="JAOSHN010000006">
    <property type="protein sequence ID" value="MCU7379591.1"/>
    <property type="molecule type" value="Genomic_DNA"/>
</dbReference>
<keyword evidence="4" id="KW-1185">Reference proteome</keyword>
<dbReference type="InterPro" id="IPR000305">
    <property type="entry name" value="GIY-YIG_endonuc"/>
</dbReference>
<dbReference type="Gene3D" id="3.40.1440.10">
    <property type="entry name" value="GIY-YIG endonuclease"/>
    <property type="match status" value="1"/>
</dbReference>
<dbReference type="PROSITE" id="PS50164">
    <property type="entry name" value="GIY_YIG"/>
    <property type="match status" value="1"/>
</dbReference>
<dbReference type="CDD" id="cd10456">
    <property type="entry name" value="GIY-YIG_UPF0213"/>
    <property type="match status" value="1"/>
</dbReference>
<comment type="similarity">
    <text evidence="1">Belongs to the UPF0213 family.</text>
</comment>
<dbReference type="RefSeq" id="WP_227755419.1">
    <property type="nucleotide sequence ID" value="NZ_JAJAGH010000009.1"/>
</dbReference>
<dbReference type="SUPFAM" id="SSF82771">
    <property type="entry name" value="GIY-YIG endonuclease"/>
    <property type="match status" value="1"/>
</dbReference>
<dbReference type="PANTHER" id="PTHR34477">
    <property type="entry name" value="UPF0213 PROTEIN YHBQ"/>
    <property type="match status" value="1"/>
</dbReference>
<evidence type="ECO:0000313" key="4">
    <source>
        <dbReference type="Proteomes" id="UP001065549"/>
    </source>
</evidence>
<comment type="caution">
    <text evidence="3">The sequence shown here is derived from an EMBL/GenBank/DDBJ whole genome shotgun (WGS) entry which is preliminary data.</text>
</comment>
<name>A0A9J6QVU6_9FIRM</name>
<proteinExistence type="inferred from homology"/>
<dbReference type="AlphaFoldDB" id="A0A9J6QVU6"/>
<evidence type="ECO:0000259" key="2">
    <source>
        <dbReference type="PROSITE" id="PS50164"/>
    </source>
</evidence>
<dbReference type="Proteomes" id="UP001065549">
    <property type="component" value="Unassembled WGS sequence"/>
</dbReference>
<evidence type="ECO:0000256" key="1">
    <source>
        <dbReference type="ARBA" id="ARBA00007435"/>
    </source>
</evidence>